<protein>
    <recommendedName>
        <fullName evidence="4">Peptidase propeptide and YPEB domain-containing protein</fullName>
    </recommendedName>
</protein>
<evidence type="ECO:0000313" key="2">
    <source>
        <dbReference type="EMBL" id="SFG06459.1"/>
    </source>
</evidence>
<dbReference type="RefSeq" id="WP_075325616.1">
    <property type="nucleotide sequence ID" value="NZ_FOOH01000024.1"/>
</dbReference>
<keyword evidence="3" id="KW-1185">Reference proteome</keyword>
<dbReference type="EMBL" id="FOOH01000024">
    <property type="protein sequence ID" value="SFG06459.1"/>
    <property type="molecule type" value="Genomic_DNA"/>
</dbReference>
<organism evidence="2 3">
    <name type="scientific">Salegentibacter agarivorans</name>
    <dbReference type="NCBI Taxonomy" id="345907"/>
    <lineage>
        <taxon>Bacteria</taxon>
        <taxon>Pseudomonadati</taxon>
        <taxon>Bacteroidota</taxon>
        <taxon>Flavobacteriia</taxon>
        <taxon>Flavobacteriales</taxon>
        <taxon>Flavobacteriaceae</taxon>
        <taxon>Salegentibacter</taxon>
    </lineage>
</organism>
<proteinExistence type="predicted"/>
<keyword evidence="1" id="KW-0732">Signal</keyword>
<evidence type="ECO:0000313" key="3">
    <source>
        <dbReference type="Proteomes" id="UP000199116"/>
    </source>
</evidence>
<gene>
    <name evidence="2" type="ORF">SAMN04488033_12445</name>
</gene>
<reference evidence="3" key="1">
    <citation type="submission" date="2016-10" db="EMBL/GenBank/DDBJ databases">
        <authorList>
            <person name="Varghese N."/>
            <person name="Submissions S."/>
        </authorList>
    </citation>
    <scope>NUCLEOTIDE SEQUENCE [LARGE SCALE GENOMIC DNA]</scope>
    <source>
        <strain evidence="3">DSM 23515</strain>
    </source>
</reference>
<dbReference type="SUPFAM" id="SSF160574">
    <property type="entry name" value="BT0923-like"/>
    <property type="match status" value="1"/>
</dbReference>
<feature type="signal peptide" evidence="1">
    <location>
        <begin position="1"/>
        <end position="23"/>
    </location>
</feature>
<evidence type="ECO:0000256" key="1">
    <source>
        <dbReference type="SAM" id="SignalP"/>
    </source>
</evidence>
<feature type="chain" id="PRO_5011624036" description="Peptidase propeptide and YPEB domain-containing protein" evidence="1">
    <location>
        <begin position="24"/>
        <end position="113"/>
    </location>
</feature>
<dbReference type="Proteomes" id="UP000199116">
    <property type="component" value="Unassembled WGS sequence"/>
</dbReference>
<dbReference type="AlphaFoldDB" id="A0A1I2NUH2"/>
<accession>A0A1I2NUH2</accession>
<evidence type="ECO:0008006" key="4">
    <source>
        <dbReference type="Google" id="ProtNLM"/>
    </source>
</evidence>
<name>A0A1I2NUH2_9FLAO</name>
<sequence>MKKLVLTLMAAAGMFLFSQNAQAQVEEPEEMEQIESVEEAQETKDDYKEVDVLALPQAIKDAVMTDMNGAVAEEAWVKEKEGKKVYKLSLNVDGEKKKAYIDAEGNWIKKEEK</sequence>